<evidence type="ECO:0000256" key="2">
    <source>
        <dbReference type="ARBA" id="ARBA00022448"/>
    </source>
</evidence>
<feature type="transmembrane region" description="Helical" evidence="15">
    <location>
        <begin position="6"/>
        <end position="23"/>
    </location>
</feature>
<dbReference type="RefSeq" id="WP_072149820.1">
    <property type="nucleotide sequence ID" value="NZ_CZVU01000009.1"/>
</dbReference>
<comment type="subcellular location">
    <subcellularLocation>
        <location evidence="15">Cell membrane</location>
        <topology evidence="15">Single-pass membrane protein</topology>
    </subcellularLocation>
    <subcellularLocation>
        <location evidence="14">Endomembrane system</location>
        <topology evidence="14">Single-pass membrane protein</topology>
    </subcellularLocation>
</comment>
<name>A0A656D1F1_KRYT1</name>
<evidence type="ECO:0000256" key="12">
    <source>
        <dbReference type="ARBA" id="ARBA00025614"/>
    </source>
</evidence>
<reference evidence="18 19" key="1">
    <citation type="submission" date="2015-11" db="EMBL/GenBank/DDBJ databases">
        <authorList>
            <person name="Varghese N."/>
        </authorList>
    </citation>
    <scope>NUCLEOTIDE SEQUENCE [LARGE SCALE GENOMIC DNA]</scope>
    <source>
        <strain evidence="18 19">JGI-24</strain>
    </source>
</reference>
<dbReference type="GO" id="GO:0046933">
    <property type="term" value="F:proton-transporting ATP synthase activity, rotational mechanism"/>
    <property type="evidence" value="ECO:0007669"/>
    <property type="project" value="UniProtKB-UniRule"/>
</dbReference>
<comment type="similarity">
    <text evidence="1 15 16">Belongs to the ATPase B chain family.</text>
</comment>
<comment type="subunit">
    <text evidence="15">F-type ATPases have 2 components, F(1) - the catalytic core - and F(0) - the membrane proton channel. F(1) has five subunits: alpha(3), beta(3), gamma(1), delta(1), epsilon(1). F(0) has three main subunits: a(1), b(2) and c(10-14). The alpha and beta chains form an alternating ring which encloses part of the gamma chain. F(1) is attached to F(0) by a central stalk formed by the gamma and epsilon chains, while a peripheral stalk is formed by the delta and b chains.</text>
</comment>
<dbReference type="PANTHER" id="PTHR33445">
    <property type="entry name" value="ATP SYNTHASE SUBUNIT B', CHLOROPLASTIC"/>
    <property type="match status" value="1"/>
</dbReference>
<keyword evidence="5 15" id="KW-0812">Transmembrane</keyword>
<evidence type="ECO:0000256" key="9">
    <source>
        <dbReference type="ARBA" id="ARBA00023136"/>
    </source>
</evidence>
<evidence type="ECO:0000256" key="15">
    <source>
        <dbReference type="HAMAP-Rule" id="MF_01398"/>
    </source>
</evidence>
<evidence type="ECO:0000313" key="19">
    <source>
        <dbReference type="Proteomes" id="UP000243065"/>
    </source>
</evidence>
<keyword evidence="7 15" id="KW-1133">Transmembrane helix</keyword>
<protein>
    <recommendedName>
        <fullName evidence="15">ATP synthase subunit b</fullName>
    </recommendedName>
    <alternativeName>
        <fullName evidence="15">ATP synthase F(0) sector subunit b</fullName>
    </alternativeName>
    <alternativeName>
        <fullName evidence="15">ATPase subunit I</fullName>
    </alternativeName>
    <alternativeName>
        <fullName evidence="15">F-type ATPase subunit b</fullName>
        <shortName evidence="15">F-ATPase subunit b</shortName>
    </alternativeName>
</protein>
<keyword evidence="8 15" id="KW-0406">Ion transport</keyword>
<feature type="coiled-coil region" evidence="17">
    <location>
        <begin position="32"/>
        <end position="124"/>
    </location>
</feature>
<dbReference type="AlphaFoldDB" id="A0A656D1F1"/>
<dbReference type="HAMAP" id="MF_01398">
    <property type="entry name" value="ATP_synth_b_bprime"/>
    <property type="match status" value="1"/>
</dbReference>
<dbReference type="Gene3D" id="1.20.5.620">
    <property type="entry name" value="F1F0 ATP synthase subunit B, membrane domain"/>
    <property type="match status" value="1"/>
</dbReference>
<keyword evidence="6 15" id="KW-0375">Hydrogen ion transport</keyword>
<evidence type="ECO:0000256" key="11">
    <source>
        <dbReference type="ARBA" id="ARBA00025198"/>
    </source>
</evidence>
<dbReference type="GO" id="GO:0045259">
    <property type="term" value="C:proton-transporting ATP synthase complex"/>
    <property type="evidence" value="ECO:0007669"/>
    <property type="project" value="UniProtKB-KW"/>
</dbReference>
<keyword evidence="10 15" id="KW-0066">ATP synthesis</keyword>
<evidence type="ECO:0000256" key="13">
    <source>
        <dbReference type="ARBA" id="ARBA00026054"/>
    </source>
</evidence>
<sequence>MLEINPGVAIWTIITFLILVAILKKVAWKPIVDALTRREESIRKALEDAQRAREEAEKLMEENKRNLARAEEEVQKIIREGRETAERIRAEILERARKEADVMIERAKEEIERHREQAMLQLRAQVADLAIQVASKLIGEVLNEQKHKKLVEKYLQEISSEKRA</sequence>
<dbReference type="OrthoDB" id="9795289at2"/>
<keyword evidence="2 15" id="KW-0813">Transport</keyword>
<comment type="function">
    <text evidence="11 15">F(1)F(0) ATP synthase produces ATP from ADP in the presence of a proton or sodium gradient. F-type ATPases consist of two structural domains, F(1) containing the extramembraneous catalytic core and F(0) containing the membrane proton channel, linked together by a central stalk and a peripheral stalk. During catalysis, ATP synthesis in the catalytic domain of F(1) is coupled via a rotary mechanism of the central stalk subunits to proton translocation.</text>
</comment>
<evidence type="ECO:0000256" key="1">
    <source>
        <dbReference type="ARBA" id="ARBA00005513"/>
    </source>
</evidence>
<evidence type="ECO:0000256" key="5">
    <source>
        <dbReference type="ARBA" id="ARBA00022692"/>
    </source>
</evidence>
<dbReference type="InterPro" id="IPR002146">
    <property type="entry name" value="ATP_synth_b/b'su_bac/chlpt"/>
</dbReference>
<dbReference type="NCBIfam" id="TIGR01144">
    <property type="entry name" value="ATP_synt_b"/>
    <property type="match status" value="1"/>
</dbReference>
<keyword evidence="17" id="KW-0175">Coiled coil</keyword>
<evidence type="ECO:0000256" key="14">
    <source>
        <dbReference type="ARBA" id="ARBA00037847"/>
    </source>
</evidence>
<comment type="function">
    <text evidence="12">Component of the F(0) channel, it forms part of the peripheral stalk, linking F(1) to F(0). The b'-subunit is a diverged and duplicated form of b found in plants and photosynthetic bacteria.</text>
</comment>
<dbReference type="PANTHER" id="PTHR33445:SF1">
    <property type="entry name" value="ATP SYNTHASE SUBUNIT B"/>
    <property type="match status" value="1"/>
</dbReference>
<evidence type="ECO:0000256" key="7">
    <source>
        <dbReference type="ARBA" id="ARBA00022989"/>
    </source>
</evidence>
<dbReference type="GO" id="GO:0005886">
    <property type="term" value="C:plasma membrane"/>
    <property type="evidence" value="ECO:0007669"/>
    <property type="project" value="UniProtKB-SubCell"/>
</dbReference>
<evidence type="ECO:0000313" key="18">
    <source>
        <dbReference type="EMBL" id="CUS97826.1"/>
    </source>
</evidence>
<dbReference type="Pfam" id="PF00430">
    <property type="entry name" value="ATP-synt_B"/>
    <property type="match status" value="1"/>
</dbReference>
<keyword evidence="4 15" id="KW-0138">CF(0)</keyword>
<evidence type="ECO:0000256" key="4">
    <source>
        <dbReference type="ARBA" id="ARBA00022547"/>
    </source>
</evidence>
<dbReference type="InterPro" id="IPR005864">
    <property type="entry name" value="ATP_synth_F0_bsu_bac"/>
</dbReference>
<keyword evidence="19" id="KW-1185">Reference proteome</keyword>
<dbReference type="SUPFAM" id="SSF81573">
    <property type="entry name" value="F1F0 ATP synthase subunit B, membrane domain"/>
    <property type="match status" value="1"/>
</dbReference>
<evidence type="ECO:0000256" key="16">
    <source>
        <dbReference type="RuleBase" id="RU003848"/>
    </source>
</evidence>
<evidence type="ECO:0000256" key="8">
    <source>
        <dbReference type="ARBA" id="ARBA00023065"/>
    </source>
</evidence>
<dbReference type="GO" id="GO:0046961">
    <property type="term" value="F:proton-transporting ATPase activity, rotational mechanism"/>
    <property type="evidence" value="ECO:0007669"/>
    <property type="project" value="TreeGrafter"/>
</dbReference>
<proteinExistence type="inferred from homology"/>
<evidence type="ECO:0000256" key="17">
    <source>
        <dbReference type="SAM" id="Coils"/>
    </source>
</evidence>
<accession>A0A656D1F1</accession>
<evidence type="ECO:0000256" key="3">
    <source>
        <dbReference type="ARBA" id="ARBA00022475"/>
    </source>
</evidence>
<keyword evidence="9 15" id="KW-0472">Membrane</keyword>
<organism evidence="18 19">
    <name type="scientific">Kryptobacter tengchongensis</name>
    <dbReference type="NCBI Taxonomy" id="1643429"/>
    <lineage>
        <taxon>Bacteria</taxon>
        <taxon>Pseudomonadati</taxon>
        <taxon>Candidatus Kryptoniota</taxon>
        <taxon>Candidatus Kryptobacter</taxon>
    </lineage>
</organism>
<evidence type="ECO:0000256" key="6">
    <source>
        <dbReference type="ARBA" id="ARBA00022781"/>
    </source>
</evidence>
<comment type="subunit">
    <text evidence="13">F-type ATPases have 2 components, F(1) - the catalytic core - and F(0) - the membrane proton channel. F(1) has five subunits: alpha(3), beta(3), gamma(1), delta(1), epsilon(1). F(0) has four main subunits: a(1), b(2) and c(10-14). The alpha and beta chains form an alternating ring which encloses part of the gamma chain. F(1) is attached to F(0) by a central stalk formed by the gamma and epsilon chains, while a peripheral stalk is formed by the delta and b chains.</text>
</comment>
<dbReference type="InterPro" id="IPR028987">
    <property type="entry name" value="ATP_synth_B-like_membr_sf"/>
</dbReference>
<gene>
    <name evidence="15" type="primary">atpF</name>
    <name evidence="18" type="ORF">JGI24_00338</name>
</gene>
<evidence type="ECO:0000256" key="10">
    <source>
        <dbReference type="ARBA" id="ARBA00023310"/>
    </source>
</evidence>
<dbReference type="GO" id="GO:0012505">
    <property type="term" value="C:endomembrane system"/>
    <property type="evidence" value="ECO:0007669"/>
    <property type="project" value="UniProtKB-SubCell"/>
</dbReference>
<dbReference type="InterPro" id="IPR050059">
    <property type="entry name" value="ATP_synthase_B_chain"/>
</dbReference>
<dbReference type="CDD" id="cd06503">
    <property type="entry name" value="ATP-synt_Fo_b"/>
    <property type="match status" value="1"/>
</dbReference>
<dbReference type="Proteomes" id="UP000243065">
    <property type="component" value="Unassembled WGS sequence"/>
</dbReference>
<keyword evidence="3 15" id="KW-1003">Cell membrane</keyword>
<dbReference type="EMBL" id="CZVU01000009">
    <property type="protein sequence ID" value="CUS97826.1"/>
    <property type="molecule type" value="Genomic_DNA"/>
</dbReference>